<dbReference type="InParanoid" id="D7FX35"/>
<dbReference type="AlphaFoldDB" id="D7FX35"/>
<name>D7FX35_ECTSI</name>
<organism evidence="4 5">
    <name type="scientific">Ectocarpus siliculosus</name>
    <name type="common">Brown alga</name>
    <name type="synonym">Conferva siliculosa</name>
    <dbReference type="NCBI Taxonomy" id="2880"/>
    <lineage>
        <taxon>Eukaryota</taxon>
        <taxon>Sar</taxon>
        <taxon>Stramenopiles</taxon>
        <taxon>Ochrophyta</taxon>
        <taxon>PX clade</taxon>
        <taxon>Phaeophyceae</taxon>
        <taxon>Ectocarpales</taxon>
        <taxon>Ectocarpaceae</taxon>
        <taxon>Ectocarpus</taxon>
    </lineage>
</organism>
<dbReference type="InterPro" id="IPR017862">
    <property type="entry name" value="SKI-int_prot_SKIP"/>
</dbReference>
<evidence type="ECO:0000313" key="4">
    <source>
        <dbReference type="EMBL" id="CBJ26368.1"/>
    </source>
</evidence>
<feature type="region of interest" description="Disordered" evidence="2">
    <location>
        <begin position="527"/>
        <end position="558"/>
    </location>
</feature>
<dbReference type="eggNOG" id="KOG2441">
    <property type="taxonomic scope" value="Eukaryota"/>
</dbReference>
<dbReference type="InterPro" id="IPR004015">
    <property type="entry name" value="SKI-int_prot_SKIP_SNW-dom"/>
</dbReference>
<evidence type="ECO:0000256" key="2">
    <source>
        <dbReference type="SAM" id="MobiDB-lite"/>
    </source>
</evidence>
<dbReference type="GO" id="GO:0005681">
    <property type="term" value="C:spliceosomal complex"/>
    <property type="evidence" value="ECO:0007669"/>
    <property type="project" value="InterPro"/>
</dbReference>
<feature type="compositionally biased region" description="Basic and acidic residues" evidence="2">
    <location>
        <begin position="528"/>
        <end position="537"/>
    </location>
</feature>
<accession>D7FX35</accession>
<evidence type="ECO:0000259" key="3">
    <source>
        <dbReference type="Pfam" id="PF02731"/>
    </source>
</evidence>
<comment type="similarity">
    <text evidence="1">Belongs to the SNW family.</text>
</comment>
<dbReference type="STRING" id="2880.D7FX35"/>
<evidence type="ECO:0000256" key="1">
    <source>
        <dbReference type="ARBA" id="ARBA00010197"/>
    </source>
</evidence>
<dbReference type="Pfam" id="PF02731">
    <property type="entry name" value="SKIP_SNW"/>
    <property type="match status" value="1"/>
</dbReference>
<gene>
    <name evidence="4" type="ORF">Esi_0032_0079</name>
</gene>
<feature type="domain" description="SKI-interacting protein SKIP SNW" evidence="3">
    <location>
        <begin position="189"/>
        <end position="348"/>
    </location>
</feature>
<dbReference type="OMA" id="YGQRRGW"/>
<feature type="compositionally biased region" description="Gly residues" evidence="2">
    <location>
        <begin position="377"/>
        <end position="397"/>
    </location>
</feature>
<sequence>MAATFLPAPRHKYEVHADEGLSSLLPPAPKHKVPPYGQRQSFVPRAQADFGDGGAFPEIHVAQFPLEMGRPATKKAGAAAGGGGGVGGTSGLGDNSGSTAIVAVDVDENGKVKHDAIVKQGTNRDKIVYSQLSNIKEKRGDVEKLQAPTADEEALTAERTRQAFEKLIGAKVTSATPGSIGDQTRKEAEFIKYTPNPNAPGYNNNAKQRVVRMVAAQVDPMEPPKHKHKKVPRAPADDPVPVLHSPPRKVTVQDQQAWKIPPCVSNWKNARGYTIPLDKRLAADGRGLQENTVSPNFATLSESLYIAERKAREETRLRGEMLKQVAMREKDQKEADLRDLASRARLERAGIARGGAQDDDSDDDEGAPRPSGAGDARYGGGGGRGGGGGGGGGGGAMGDEERVAAEQRERLRAERKKDRERDLRIDNMRGGMKKQKLDKEKDRDISEKIALGMHKGGGGKGGADLYDARLFNQSAGMDSGFGAEDGYGVYSKPMFNRGEAQSVYKPKTDDGDAWGDADQQMSQLTGTERFRADRGFKGTESGATGARNAPVQFEADPAEADPFGLDAFLKDAKSSKKK</sequence>
<feature type="compositionally biased region" description="Basic and acidic residues" evidence="2">
    <location>
        <begin position="399"/>
        <end position="427"/>
    </location>
</feature>
<feature type="region of interest" description="Disordered" evidence="2">
    <location>
        <begin position="346"/>
        <end position="443"/>
    </location>
</feature>
<proteinExistence type="inferred from homology"/>
<dbReference type="PANTHER" id="PTHR12096">
    <property type="entry name" value="NUCLEAR PROTEIN SKIP-RELATED"/>
    <property type="match status" value="1"/>
</dbReference>
<dbReference type="EMBL" id="FN649729">
    <property type="protein sequence ID" value="CBJ26368.1"/>
    <property type="molecule type" value="Genomic_DNA"/>
</dbReference>
<protein>
    <recommendedName>
        <fullName evidence="3">SKI-interacting protein SKIP SNW domain-containing protein</fullName>
    </recommendedName>
</protein>
<dbReference type="EMBL" id="FN648509">
    <property type="protein sequence ID" value="CBJ26368.1"/>
    <property type="molecule type" value="Genomic_DNA"/>
</dbReference>
<dbReference type="Proteomes" id="UP000002630">
    <property type="component" value="Linkage Group LG04"/>
</dbReference>
<dbReference type="OrthoDB" id="666364at2759"/>
<keyword evidence="5" id="KW-1185">Reference proteome</keyword>
<reference evidence="4 5" key="1">
    <citation type="journal article" date="2010" name="Nature">
        <title>The Ectocarpus genome and the independent evolution of multicellularity in brown algae.</title>
        <authorList>
            <person name="Cock J.M."/>
            <person name="Sterck L."/>
            <person name="Rouze P."/>
            <person name="Scornet D."/>
            <person name="Allen A.E."/>
            <person name="Amoutzias G."/>
            <person name="Anthouard V."/>
            <person name="Artiguenave F."/>
            <person name="Aury J.M."/>
            <person name="Badger J.H."/>
            <person name="Beszteri B."/>
            <person name="Billiau K."/>
            <person name="Bonnet E."/>
            <person name="Bothwell J.H."/>
            <person name="Bowler C."/>
            <person name="Boyen C."/>
            <person name="Brownlee C."/>
            <person name="Carrano C.J."/>
            <person name="Charrier B."/>
            <person name="Cho G.Y."/>
            <person name="Coelho S.M."/>
            <person name="Collen J."/>
            <person name="Corre E."/>
            <person name="Da Silva C."/>
            <person name="Delage L."/>
            <person name="Delaroque N."/>
            <person name="Dittami S.M."/>
            <person name="Doulbeau S."/>
            <person name="Elias M."/>
            <person name="Farnham G."/>
            <person name="Gachon C.M."/>
            <person name="Gschloessl B."/>
            <person name="Heesch S."/>
            <person name="Jabbari K."/>
            <person name="Jubin C."/>
            <person name="Kawai H."/>
            <person name="Kimura K."/>
            <person name="Kloareg B."/>
            <person name="Kupper F.C."/>
            <person name="Lang D."/>
            <person name="Le Bail A."/>
            <person name="Leblanc C."/>
            <person name="Lerouge P."/>
            <person name="Lohr M."/>
            <person name="Lopez P.J."/>
            <person name="Martens C."/>
            <person name="Maumus F."/>
            <person name="Michel G."/>
            <person name="Miranda-Saavedra D."/>
            <person name="Morales J."/>
            <person name="Moreau H."/>
            <person name="Motomura T."/>
            <person name="Nagasato C."/>
            <person name="Napoli C.A."/>
            <person name="Nelson D.R."/>
            <person name="Nyvall-Collen P."/>
            <person name="Peters A.F."/>
            <person name="Pommier C."/>
            <person name="Potin P."/>
            <person name="Poulain J."/>
            <person name="Quesneville H."/>
            <person name="Read B."/>
            <person name="Rensing S.A."/>
            <person name="Ritter A."/>
            <person name="Rousvoal S."/>
            <person name="Samanta M."/>
            <person name="Samson G."/>
            <person name="Schroeder D.C."/>
            <person name="Segurens B."/>
            <person name="Strittmatter M."/>
            <person name="Tonon T."/>
            <person name="Tregear J.W."/>
            <person name="Valentin K."/>
            <person name="von Dassow P."/>
            <person name="Yamagishi T."/>
            <person name="Van de Peer Y."/>
            <person name="Wincker P."/>
        </authorList>
    </citation>
    <scope>NUCLEOTIDE SEQUENCE [LARGE SCALE GENOMIC DNA]</scope>
    <source>
        <strain evidence="5">Ec32 / CCAP1310/4</strain>
    </source>
</reference>
<evidence type="ECO:0000313" key="5">
    <source>
        <dbReference type="Proteomes" id="UP000002630"/>
    </source>
</evidence>
<feature type="compositionally biased region" description="Low complexity" evidence="2">
    <location>
        <begin position="233"/>
        <end position="242"/>
    </location>
</feature>
<dbReference type="FunCoup" id="D7FX35">
    <property type="interactions" value="458"/>
</dbReference>
<feature type="region of interest" description="Disordered" evidence="2">
    <location>
        <begin position="222"/>
        <end position="251"/>
    </location>
</feature>
<dbReference type="GO" id="GO:0000398">
    <property type="term" value="P:mRNA splicing, via spliceosome"/>
    <property type="evidence" value="ECO:0007669"/>
    <property type="project" value="InterPro"/>
</dbReference>